<sequence length="342" mass="36654">MTDRSGSTVSPVQILTEIEWTRALDDTSTARVVAIPEGDCCERLGQVRAWRHYLNIWRDRQPVWSGPILQVEWSPGSIEIWAGDILALLDRRVPHDTVNFGEADLADIAEWLIQDGFAPDDPGHSVETIGRTRVRGGRSYRRGIGQTGDHLRDLAEGGLDYTAVGTRIILLPETHTGTVGALTDADLPEGLIVAEDGTALASRWIVAGDEDGDVMGEAGGTDPYYGLLERYVEQTSITTDLAATDAARSRLRGSLPVPVFIDTQQVTISPEAAVSVPTLVPGWCLDIATQATCRPITQRLKITGLKVTENGGTESTAGSESVQVQVAATGAERTAATPFGAV</sequence>
<accession>A0A6G4WQH7</accession>
<dbReference type="Proteomes" id="UP000477722">
    <property type="component" value="Unassembled WGS sequence"/>
</dbReference>
<organism evidence="1 2">
    <name type="scientific">Streptomyces boncukensis</name>
    <dbReference type="NCBI Taxonomy" id="2711219"/>
    <lineage>
        <taxon>Bacteria</taxon>
        <taxon>Bacillati</taxon>
        <taxon>Actinomycetota</taxon>
        <taxon>Actinomycetes</taxon>
        <taxon>Kitasatosporales</taxon>
        <taxon>Streptomycetaceae</taxon>
        <taxon>Streptomyces</taxon>
    </lineage>
</organism>
<comment type="caution">
    <text evidence="1">The sequence shown here is derived from an EMBL/GenBank/DDBJ whole genome shotgun (WGS) entry which is preliminary data.</text>
</comment>
<keyword evidence="2" id="KW-1185">Reference proteome</keyword>
<reference evidence="1 2" key="1">
    <citation type="submission" date="2020-02" db="EMBL/GenBank/DDBJ databases">
        <title>Whole-genome analyses of novel actinobacteria.</title>
        <authorList>
            <person name="Sahin N."/>
            <person name="Tatar D."/>
        </authorList>
    </citation>
    <scope>NUCLEOTIDE SEQUENCE [LARGE SCALE GENOMIC DNA]</scope>
    <source>
        <strain evidence="1 2">SB3404</strain>
    </source>
</reference>
<protein>
    <recommendedName>
        <fullName evidence="3">Minor tail protein</fullName>
    </recommendedName>
</protein>
<evidence type="ECO:0000313" key="2">
    <source>
        <dbReference type="Proteomes" id="UP000477722"/>
    </source>
</evidence>
<evidence type="ECO:0000313" key="1">
    <source>
        <dbReference type="EMBL" id="NGO66814.1"/>
    </source>
</evidence>
<gene>
    <name evidence="1" type="ORF">G5C65_00235</name>
</gene>
<dbReference type="EMBL" id="JAAKZZ010000001">
    <property type="protein sequence ID" value="NGO66814.1"/>
    <property type="molecule type" value="Genomic_DNA"/>
</dbReference>
<dbReference type="AlphaFoldDB" id="A0A6G4WQH7"/>
<name>A0A6G4WQH7_9ACTN</name>
<proteinExistence type="predicted"/>
<evidence type="ECO:0008006" key="3">
    <source>
        <dbReference type="Google" id="ProtNLM"/>
    </source>
</evidence>